<keyword evidence="12" id="KW-1185">Reference proteome</keyword>
<organism evidence="11 12">
    <name type="scientific">Paramecium sonneborni</name>
    <dbReference type="NCBI Taxonomy" id="65129"/>
    <lineage>
        <taxon>Eukaryota</taxon>
        <taxon>Sar</taxon>
        <taxon>Alveolata</taxon>
        <taxon>Ciliophora</taxon>
        <taxon>Intramacronucleata</taxon>
        <taxon>Oligohymenophorea</taxon>
        <taxon>Peniculida</taxon>
        <taxon>Parameciidae</taxon>
        <taxon>Paramecium</taxon>
    </lineage>
</organism>
<keyword evidence="3 9" id="KW-0436">Ligase</keyword>
<evidence type="ECO:0000256" key="3">
    <source>
        <dbReference type="ARBA" id="ARBA00022598"/>
    </source>
</evidence>
<comment type="caution">
    <text evidence="11">The sequence shown here is derived from an EMBL/GenBank/DDBJ whole genome shotgun (WGS) entry which is preliminary data.</text>
</comment>
<dbReference type="InterPro" id="IPR008909">
    <property type="entry name" value="DALR_anticod-bd"/>
</dbReference>
<feature type="domain" description="DALR anticodon binding" evidence="10">
    <location>
        <begin position="482"/>
        <end position="598"/>
    </location>
</feature>
<dbReference type="EC" id="6.1.1.19" evidence="2"/>
<evidence type="ECO:0000256" key="9">
    <source>
        <dbReference type="RuleBase" id="RU363038"/>
    </source>
</evidence>
<dbReference type="PANTHER" id="PTHR11956:SF5">
    <property type="entry name" value="ARGININE--TRNA LIGASE, CYTOPLASMIC"/>
    <property type="match status" value="1"/>
</dbReference>
<evidence type="ECO:0000259" key="10">
    <source>
        <dbReference type="SMART" id="SM00836"/>
    </source>
</evidence>
<dbReference type="GO" id="GO:0004814">
    <property type="term" value="F:arginine-tRNA ligase activity"/>
    <property type="evidence" value="ECO:0007669"/>
    <property type="project" value="UniProtKB-EC"/>
</dbReference>
<evidence type="ECO:0000256" key="1">
    <source>
        <dbReference type="ARBA" id="ARBA00005594"/>
    </source>
</evidence>
<dbReference type="AlphaFoldDB" id="A0A8S1M5M3"/>
<dbReference type="Pfam" id="PF05746">
    <property type="entry name" value="DALR_1"/>
    <property type="match status" value="1"/>
</dbReference>
<comment type="similarity">
    <text evidence="1 9">Belongs to the class-I aminoacyl-tRNA synthetase family.</text>
</comment>
<dbReference type="InterPro" id="IPR035684">
    <property type="entry name" value="ArgRS_core"/>
</dbReference>
<proteinExistence type="inferred from homology"/>
<dbReference type="SMART" id="SM00836">
    <property type="entry name" value="DALR_1"/>
    <property type="match status" value="1"/>
</dbReference>
<evidence type="ECO:0000256" key="6">
    <source>
        <dbReference type="ARBA" id="ARBA00022917"/>
    </source>
</evidence>
<evidence type="ECO:0000256" key="2">
    <source>
        <dbReference type="ARBA" id="ARBA00012837"/>
    </source>
</evidence>
<evidence type="ECO:0000313" key="11">
    <source>
        <dbReference type="EMBL" id="CAD8070514.1"/>
    </source>
</evidence>
<dbReference type="OrthoDB" id="68056at2759"/>
<dbReference type="InterPro" id="IPR001278">
    <property type="entry name" value="Arg-tRNA-ligase"/>
</dbReference>
<evidence type="ECO:0000256" key="4">
    <source>
        <dbReference type="ARBA" id="ARBA00022741"/>
    </source>
</evidence>
<name>A0A8S1M5M3_9CILI</name>
<dbReference type="GO" id="GO:0005524">
    <property type="term" value="F:ATP binding"/>
    <property type="evidence" value="ECO:0007669"/>
    <property type="project" value="UniProtKB-KW"/>
</dbReference>
<dbReference type="PANTHER" id="PTHR11956">
    <property type="entry name" value="ARGINYL-TRNA SYNTHETASE"/>
    <property type="match status" value="1"/>
</dbReference>
<evidence type="ECO:0000256" key="8">
    <source>
        <dbReference type="ARBA" id="ARBA00049339"/>
    </source>
</evidence>
<dbReference type="Pfam" id="PF00750">
    <property type="entry name" value="tRNA-synt_1d"/>
    <property type="match status" value="1"/>
</dbReference>
<keyword evidence="5 9" id="KW-0067">ATP-binding</keyword>
<protein>
    <recommendedName>
        <fullName evidence="2">arginine--tRNA ligase</fullName>
        <ecNumber evidence="2">6.1.1.19</ecNumber>
    </recommendedName>
</protein>
<gene>
    <name evidence="11" type="ORF">PSON_ATCC_30995.1.T0270033</name>
</gene>
<accession>A0A8S1M5M3</accession>
<evidence type="ECO:0000256" key="5">
    <source>
        <dbReference type="ARBA" id="ARBA00022840"/>
    </source>
</evidence>
<evidence type="ECO:0000313" key="12">
    <source>
        <dbReference type="Proteomes" id="UP000692954"/>
    </source>
</evidence>
<evidence type="ECO:0000256" key="7">
    <source>
        <dbReference type="ARBA" id="ARBA00023146"/>
    </source>
</evidence>
<dbReference type="NCBIfam" id="TIGR00456">
    <property type="entry name" value="argS"/>
    <property type="match status" value="1"/>
</dbReference>
<keyword evidence="4 9" id="KW-0547">Nucleotide-binding</keyword>
<reference evidence="11" key="1">
    <citation type="submission" date="2021-01" db="EMBL/GenBank/DDBJ databases">
        <authorList>
            <consortium name="Genoscope - CEA"/>
            <person name="William W."/>
        </authorList>
    </citation>
    <scope>NUCLEOTIDE SEQUENCE</scope>
</reference>
<comment type="catalytic activity">
    <reaction evidence="8">
        <text>tRNA(Arg) + L-arginine + ATP = L-arginyl-tRNA(Arg) + AMP + diphosphate</text>
        <dbReference type="Rhea" id="RHEA:20301"/>
        <dbReference type="Rhea" id="RHEA-COMP:9658"/>
        <dbReference type="Rhea" id="RHEA-COMP:9673"/>
        <dbReference type="ChEBI" id="CHEBI:30616"/>
        <dbReference type="ChEBI" id="CHEBI:32682"/>
        <dbReference type="ChEBI" id="CHEBI:33019"/>
        <dbReference type="ChEBI" id="CHEBI:78442"/>
        <dbReference type="ChEBI" id="CHEBI:78513"/>
        <dbReference type="ChEBI" id="CHEBI:456215"/>
        <dbReference type="EC" id="6.1.1.19"/>
    </reaction>
</comment>
<dbReference type="EMBL" id="CAJJDN010000027">
    <property type="protein sequence ID" value="CAD8070514.1"/>
    <property type="molecule type" value="Genomic_DNA"/>
</dbReference>
<dbReference type="FunFam" id="3.40.50.620:FF:000116">
    <property type="entry name" value="Arginine--tRNA ligase"/>
    <property type="match status" value="1"/>
</dbReference>
<keyword evidence="6 9" id="KW-0648">Protein biosynthesis</keyword>
<dbReference type="GO" id="GO:0006420">
    <property type="term" value="P:arginyl-tRNA aminoacylation"/>
    <property type="evidence" value="ECO:0007669"/>
    <property type="project" value="InterPro"/>
</dbReference>
<dbReference type="Proteomes" id="UP000692954">
    <property type="component" value="Unassembled WGS sequence"/>
</dbReference>
<sequence>MDQIAVNTMKSLEQLIKLAINKRVQAAFPNLQQNNFEISLQAISNDLNYEYKTSIAIKIFNQFKKQNLYLDLKSEVDVAQKIASIEFQDKVIYKVEANDKGFLTIQLKDKFIEDEINSLLINGLKFPIKKKQKIVVDFSSPRIGKEMHISHLRSTILGESLCRILEFQGQEVIRVNHIGDWGNQFGMLINHLLEEYPNYQINSPVITELNEFYRAAKKKFDQNEEFKIKSQQYVKQLQALDPVCIDAWKMISELSKQEYNKIYQRLNVKITEFGESYYNSILPEIVQQCESKGIVELDQGARIIRVNGYKVPIMIVKSNGGYNYDTTYMAAAKIRLIDWKCDRLIYLNDIGQLNHYMLIFEGSKLMGWHQPPVTSMEFMGFGLIIGDPKRFKAIQIDTVKLIDLLDEAKQRALKQIQQRFQQNQQVKEFINFVLSPEEFDFKAGKMGIAAIKYYCLKQNRISNYNFDFDKMLDLKGNTAMYLMYSYVRILSIIRKSGIQDFQVFKLENKFKITHLHERHLAVQLLRFVDVLQSVTDQLTINWLCDYIYIICVKIGEAYNQYHILNNEHTQTRLLLCEVIRIILQQSFYLIGIEPIEKI</sequence>
<keyword evidence="7 9" id="KW-0030">Aminoacyl-tRNA synthetase</keyword>